<organism evidence="4 5">
    <name type="scientific">Lysobacter korlensis</name>
    <dbReference type="NCBI Taxonomy" id="553636"/>
    <lineage>
        <taxon>Bacteria</taxon>
        <taxon>Pseudomonadati</taxon>
        <taxon>Pseudomonadota</taxon>
        <taxon>Gammaproteobacteria</taxon>
        <taxon>Lysobacterales</taxon>
        <taxon>Lysobacteraceae</taxon>
        <taxon>Lysobacter</taxon>
    </lineage>
</organism>
<feature type="compositionally biased region" description="Low complexity" evidence="2">
    <location>
        <begin position="20"/>
        <end position="35"/>
    </location>
</feature>
<dbReference type="PROSITE" id="PS00662">
    <property type="entry name" value="T2SP_E"/>
    <property type="match status" value="1"/>
</dbReference>
<reference evidence="4 5" key="1">
    <citation type="submission" date="2024-09" db="EMBL/GenBank/DDBJ databases">
        <authorList>
            <person name="Sun Q."/>
            <person name="Mori K."/>
        </authorList>
    </citation>
    <scope>NUCLEOTIDE SEQUENCE [LARGE SCALE GENOMIC DNA]</scope>
    <source>
        <strain evidence="4 5">KCTC 23076</strain>
    </source>
</reference>
<dbReference type="InterPro" id="IPR006321">
    <property type="entry name" value="PilT/PilU"/>
</dbReference>
<dbReference type="Proteomes" id="UP001589896">
    <property type="component" value="Unassembled WGS sequence"/>
</dbReference>
<evidence type="ECO:0000259" key="3">
    <source>
        <dbReference type="PROSITE" id="PS00662"/>
    </source>
</evidence>
<feature type="region of interest" description="Disordered" evidence="2">
    <location>
        <begin position="1"/>
        <end position="46"/>
    </location>
</feature>
<evidence type="ECO:0000256" key="2">
    <source>
        <dbReference type="SAM" id="MobiDB-lite"/>
    </source>
</evidence>
<feature type="domain" description="Bacterial type II secretion system protein E" evidence="3">
    <location>
        <begin position="247"/>
        <end position="261"/>
    </location>
</feature>
<dbReference type="EMBL" id="JBHLTG010000006">
    <property type="protein sequence ID" value="MFC0680711.1"/>
    <property type="molecule type" value="Genomic_DNA"/>
</dbReference>
<evidence type="ECO:0000256" key="1">
    <source>
        <dbReference type="ARBA" id="ARBA00006611"/>
    </source>
</evidence>
<comment type="caution">
    <text evidence="4">The sequence shown here is derived from an EMBL/GenBank/DDBJ whole genome shotgun (WGS) entry which is preliminary data.</text>
</comment>
<dbReference type="InterPro" id="IPR001482">
    <property type="entry name" value="T2SS/T4SS_dom"/>
</dbReference>
<dbReference type="CDD" id="cd01131">
    <property type="entry name" value="PilT"/>
    <property type="match status" value="1"/>
</dbReference>
<proteinExistence type="inferred from homology"/>
<dbReference type="NCBIfam" id="TIGR01420">
    <property type="entry name" value="pilT_fam"/>
    <property type="match status" value="1"/>
</dbReference>
<gene>
    <name evidence="4" type="ORF">ACFFGH_23005</name>
</gene>
<dbReference type="InterPro" id="IPR003593">
    <property type="entry name" value="AAA+_ATPase"/>
</dbReference>
<name>A0ABV6RUR8_9GAMM</name>
<dbReference type="Gene3D" id="3.40.50.300">
    <property type="entry name" value="P-loop containing nucleotide triphosphate hydrolases"/>
    <property type="match status" value="1"/>
</dbReference>
<dbReference type="Pfam" id="PF00437">
    <property type="entry name" value="T2SSE"/>
    <property type="match status" value="1"/>
</dbReference>
<dbReference type="Gene3D" id="3.30.450.90">
    <property type="match status" value="1"/>
</dbReference>
<dbReference type="SUPFAM" id="SSF52540">
    <property type="entry name" value="P-loop containing nucleoside triphosphate hydrolases"/>
    <property type="match status" value="1"/>
</dbReference>
<dbReference type="PANTHER" id="PTHR30486">
    <property type="entry name" value="TWITCHING MOTILITY PROTEIN PILT"/>
    <property type="match status" value="1"/>
</dbReference>
<dbReference type="RefSeq" id="WP_386672704.1">
    <property type="nucleotide sequence ID" value="NZ_JBHLTG010000006.1"/>
</dbReference>
<accession>A0ABV6RUR8</accession>
<keyword evidence="5" id="KW-1185">Reference proteome</keyword>
<evidence type="ECO:0000313" key="4">
    <source>
        <dbReference type="EMBL" id="MFC0680711.1"/>
    </source>
</evidence>
<dbReference type="SMART" id="SM00382">
    <property type="entry name" value="AAA"/>
    <property type="match status" value="1"/>
</dbReference>
<sequence>MTTNPKIVADRAYPHAASSTTPRPRAIAAAPAAARPTDDPRPGADSGPVAALLTVLRWLESVNGSDLHITTDRRPSARIDGCLVEVADVGVWDEPFVESALRSMIGSDRWARFESAREADVALDLPDTGQEDSRFRVNVSRQRGSVVAAFRRIPRRIRTLDDLGLPQAIGDLADLPRGLVLVTGPAGVGKSTTLAAIVDRINRSRAAHVVTIEDPIEYVHTEGRALIHQREIGVDTVDFPTALRQVLRQDPDVILLGELRDVETISGALSAAETGHLVLATLHTQSAAQSIDRIVDMFPGHRHDQVRAQLALTLKAVISQELLPRATDTGRVVAAEIMVTTPAISNLIRDARHYQIPTAMMAGGSLGMQTMDQALAGLVLKGVITSGIAQQVAHDRGLLTSMVGHDTTSWTSEPVRPRTALPRTA</sequence>
<dbReference type="InterPro" id="IPR027417">
    <property type="entry name" value="P-loop_NTPase"/>
</dbReference>
<comment type="similarity">
    <text evidence="1">Belongs to the GSP E family.</text>
</comment>
<dbReference type="InterPro" id="IPR050921">
    <property type="entry name" value="T4SS_GSP_E_ATPase"/>
</dbReference>
<protein>
    <submittedName>
        <fullName evidence="4">Type IV pilus twitching motility protein PilT</fullName>
    </submittedName>
</protein>
<evidence type="ECO:0000313" key="5">
    <source>
        <dbReference type="Proteomes" id="UP001589896"/>
    </source>
</evidence>